<keyword evidence="1 2" id="KW-0812">Transmembrane</keyword>
<evidence type="ECO:0000256" key="1">
    <source>
        <dbReference type="PROSITE-ProRule" id="PRU01360"/>
    </source>
</evidence>
<comment type="similarity">
    <text evidence="1">Belongs to the TonB-dependent receptor family.</text>
</comment>
<evidence type="ECO:0000259" key="3">
    <source>
        <dbReference type="Pfam" id="PF05569"/>
    </source>
</evidence>
<organism evidence="4 5">
    <name type="scientific">Croceitalea dokdonensis DOKDO 023</name>
    <dbReference type="NCBI Taxonomy" id="1300341"/>
    <lineage>
        <taxon>Bacteria</taxon>
        <taxon>Pseudomonadati</taxon>
        <taxon>Bacteroidota</taxon>
        <taxon>Flavobacteriia</taxon>
        <taxon>Flavobacteriales</taxon>
        <taxon>Flavobacteriaceae</taxon>
        <taxon>Croceitalea</taxon>
    </lineage>
</organism>
<keyword evidence="1" id="KW-1134">Transmembrane beta strand</keyword>
<dbReference type="PANTHER" id="PTHR34978">
    <property type="entry name" value="POSSIBLE SENSOR-TRANSDUCER PROTEIN BLAR"/>
    <property type="match status" value="1"/>
</dbReference>
<dbReference type="AlphaFoldDB" id="A0A0P7AS66"/>
<evidence type="ECO:0000313" key="5">
    <source>
        <dbReference type="Proteomes" id="UP000050280"/>
    </source>
</evidence>
<feature type="domain" description="Peptidase M56" evidence="3">
    <location>
        <begin position="152"/>
        <end position="254"/>
    </location>
</feature>
<dbReference type="EMBL" id="LDJX01000007">
    <property type="protein sequence ID" value="KPM30694.1"/>
    <property type="molecule type" value="Genomic_DNA"/>
</dbReference>
<dbReference type="InterPro" id="IPR008756">
    <property type="entry name" value="Peptidase_M56"/>
</dbReference>
<keyword evidence="2" id="KW-1133">Transmembrane helix</keyword>
<feature type="transmembrane region" description="Helical" evidence="2">
    <location>
        <begin position="85"/>
        <end position="108"/>
    </location>
</feature>
<evidence type="ECO:0000313" key="4">
    <source>
        <dbReference type="EMBL" id="KPM30694.1"/>
    </source>
</evidence>
<dbReference type="Proteomes" id="UP000050280">
    <property type="component" value="Unassembled WGS sequence"/>
</dbReference>
<keyword evidence="1" id="KW-0998">Cell outer membrane</keyword>
<dbReference type="PATRIC" id="fig|1300341.3.peg.3337"/>
<evidence type="ECO:0000256" key="2">
    <source>
        <dbReference type="SAM" id="Phobius"/>
    </source>
</evidence>
<dbReference type="InterPro" id="IPR052173">
    <property type="entry name" value="Beta-lactam_resp_regulator"/>
</dbReference>
<sequence length="655" mass="73592">MDVFFIHLSKSSGILLLFLGTYTLFLRQETFFKSNRIFLGLGIITAVFMPFVNITKTVYVEATAFSLDQGTVLLPMAEVAAEEPFPWLPVLFVVYLVGVIFLGIRLVLQLIAIYQIKKGGTVFKEGTFYHVRTHSNISPFSFFKHIFYYPFQFTAKELQTIINHEKAHAKGWHSLDTLITEIGCMLLWFNPAVWWYKTMVAQNLEYLADAKTCTKDEDKKEYQYLMLKQLIGHQKIGIVTPFFNSLIKKRIVMLNQNQSKRVKFVKVLTILPLLTLFLFSFNTKELLVAKQPIKRQQLDQFPKLAIEQESTKGLVAVPMAQTDDGSTVPNSFGKKPAVIAQPPIAADTQITKVTLEIDKTSSVETLKDNSDFLAKRGVSVKFKNIKQNAKGEITAIKVSYDNGAADTGNYQQRRTDGIEPFVVMVQFNPDSPAQITVGAWQKKSTLNHAVWSGLDQIGEHDDIRIKRGASYKTLDISKNGDTDIIFIDGNEVSLDSLANLGELEQAFVKVVKISDKDNNTIVTQVKVADSTGSSRALRLLENDTVNATKKYILTRTDVLKMEESGDETIVHLVIDDDDDDESDEDDEGSIVILQKDYGKEPLYIIDGVEATKKQMKNLSPNSIKSVYVLKGKKAVKKYGIKGENGVVEISTKEED</sequence>
<dbReference type="Pfam" id="PF05569">
    <property type="entry name" value="Peptidase_M56"/>
    <property type="match status" value="1"/>
</dbReference>
<feature type="transmembrane region" description="Helical" evidence="2">
    <location>
        <begin position="37"/>
        <end position="55"/>
    </location>
</feature>
<feature type="transmembrane region" description="Helical" evidence="2">
    <location>
        <begin position="264"/>
        <end position="281"/>
    </location>
</feature>
<gene>
    <name evidence="4" type="ORF">I595_3190</name>
</gene>
<proteinExistence type="inferred from homology"/>
<comment type="subcellular location">
    <subcellularLocation>
        <location evidence="1">Cell outer membrane</location>
        <topology evidence="1">Multi-pass membrane protein</topology>
    </subcellularLocation>
</comment>
<dbReference type="CDD" id="cd07341">
    <property type="entry name" value="M56_BlaR1_MecR1_like"/>
    <property type="match status" value="1"/>
</dbReference>
<keyword evidence="1 2" id="KW-0472">Membrane</keyword>
<dbReference type="OrthoDB" id="1522859at2"/>
<dbReference type="Gene3D" id="2.170.130.10">
    <property type="entry name" value="TonB-dependent receptor, plug domain"/>
    <property type="match status" value="1"/>
</dbReference>
<reference evidence="4 5" key="1">
    <citation type="submission" date="2015-09" db="EMBL/GenBank/DDBJ databases">
        <title>Genome sequence of the marine flavobacterium Croceitalea dokdonensis DOKDO 023 that contains proton- and sodium-pumping rhodopsins.</title>
        <authorList>
            <person name="Kwon S.-K."/>
            <person name="Lee H.K."/>
            <person name="Kwak M.-J."/>
            <person name="Kim J.F."/>
        </authorList>
    </citation>
    <scope>NUCLEOTIDE SEQUENCE [LARGE SCALE GENOMIC DNA]</scope>
    <source>
        <strain evidence="4 5">DOKDO 023</strain>
    </source>
</reference>
<dbReference type="InterPro" id="IPR037066">
    <property type="entry name" value="Plug_dom_sf"/>
</dbReference>
<name>A0A0P7AS66_9FLAO</name>
<dbReference type="GO" id="GO:0009279">
    <property type="term" value="C:cell outer membrane"/>
    <property type="evidence" value="ECO:0007669"/>
    <property type="project" value="UniProtKB-SubCell"/>
</dbReference>
<dbReference type="STRING" id="1300341.I595_3190"/>
<protein>
    <submittedName>
        <fullName evidence="4">Peptidase M56 BlaR1</fullName>
    </submittedName>
</protein>
<dbReference type="PANTHER" id="PTHR34978:SF3">
    <property type="entry name" value="SLR0241 PROTEIN"/>
    <property type="match status" value="1"/>
</dbReference>
<keyword evidence="5" id="KW-1185">Reference proteome</keyword>
<feature type="transmembrane region" description="Helical" evidence="2">
    <location>
        <begin position="6"/>
        <end position="25"/>
    </location>
</feature>
<dbReference type="PROSITE" id="PS52016">
    <property type="entry name" value="TONB_DEPENDENT_REC_3"/>
    <property type="match status" value="1"/>
</dbReference>
<accession>A0A0P7AS66</accession>
<dbReference type="RefSeq" id="WP_054560176.1">
    <property type="nucleotide sequence ID" value="NZ_LDJX01000007.1"/>
</dbReference>
<keyword evidence="1" id="KW-0813">Transport</keyword>
<dbReference type="InterPro" id="IPR039426">
    <property type="entry name" value="TonB-dep_rcpt-like"/>
</dbReference>
<comment type="caution">
    <text evidence="4">The sequence shown here is derived from an EMBL/GenBank/DDBJ whole genome shotgun (WGS) entry which is preliminary data.</text>
</comment>